<proteinExistence type="predicted"/>
<comment type="caution">
    <text evidence="1">The sequence shown here is derived from an EMBL/GenBank/DDBJ whole genome shotgun (WGS) entry which is preliminary data.</text>
</comment>
<protein>
    <submittedName>
        <fullName evidence="1">Uncharacterized protein</fullName>
    </submittedName>
</protein>
<evidence type="ECO:0000313" key="1">
    <source>
        <dbReference type="EMBL" id="KAI4384001.1"/>
    </source>
</evidence>
<organism evidence="1 2">
    <name type="scientific">Melastoma candidum</name>
    <dbReference type="NCBI Taxonomy" id="119954"/>
    <lineage>
        <taxon>Eukaryota</taxon>
        <taxon>Viridiplantae</taxon>
        <taxon>Streptophyta</taxon>
        <taxon>Embryophyta</taxon>
        <taxon>Tracheophyta</taxon>
        <taxon>Spermatophyta</taxon>
        <taxon>Magnoliopsida</taxon>
        <taxon>eudicotyledons</taxon>
        <taxon>Gunneridae</taxon>
        <taxon>Pentapetalae</taxon>
        <taxon>rosids</taxon>
        <taxon>malvids</taxon>
        <taxon>Myrtales</taxon>
        <taxon>Melastomataceae</taxon>
        <taxon>Melastomatoideae</taxon>
        <taxon>Melastomateae</taxon>
        <taxon>Melastoma</taxon>
    </lineage>
</organism>
<evidence type="ECO:0000313" key="2">
    <source>
        <dbReference type="Proteomes" id="UP001057402"/>
    </source>
</evidence>
<sequence length="847" mass="93097">MHDNYLRLLSSCKAVRSISQLHARIIVSGLGHHPTLNTHLLNSYSSLQRCDLALLTFNSVSDPGVVLYNSMIRAYTRAKCHDSALGMYKVMSDRGLDPDRYTFTFALKACTGSLDLEEGVSIHKKVVERKLDGDLFICTGLVDLYCKVGDLDRARRVFDQMPDRDAVSCNAMIAGLSQGPNPEDSIQLFRAMQLSGVRLNSVSCLNLFPAVSRLGEVRMCRSLHGYMVRRDLKGGVYNGLIDLYTKCGDVESARLIFDALDNRDDVSWSSMMAGYAHNGYFHEVLDLYDRMVGMDVEINKVSIVTALLAAGELRMLEKGVEIHKLATEKGVNVDVVVATPIMTMYAKCGVLQKAQELFEEISDRDVVAWSALMAAFGQSGYPEMALSLFRDMQHQAVRPNRITLASILPACAELVSPALGKSIHCYALKHDVVSDTSVGTALVSMYAKCGCSNQALTIFENMHCKDVVTWNAIINGYSQANAPFSAIGMFKKLQESGLCADAGTMVVTLTACASINDLSLGTPIHTLVIGRGFESDCHVMNALIDMYSKCGDLSSAAYLFHYADFSKDDVSWNIMIAGYMHTGEAEGALSIYYHMRSMNILPNAVTFVSVVPAATQLTAVREGMAFHASIIQMGLLSNLLVGNSLIDMYGKSGRLDLSRRCFDEMENKDTVSWNSLLAGYALHGQGSDAIALFSLMQLRHVEIDSVSYLSMLSACRHAGLIEQGRQIFNSMVESHQIKPNVEHYACMVDLLGRAGLFDETIHLIEKMPMEPDAGLWGALLGACKMHSNVKLGEFAYQKLTKLEPGNPVHFVVLSGIYARSGQWTDAGVTRSRLKDAGLRKNPGYSWL</sequence>
<dbReference type="Proteomes" id="UP001057402">
    <property type="component" value="Chromosome 3"/>
</dbReference>
<accession>A0ACB9RXS3</accession>
<gene>
    <name evidence="1" type="ORF">MLD38_009775</name>
</gene>
<name>A0ACB9RXS3_9MYRT</name>
<keyword evidence="2" id="KW-1185">Reference proteome</keyword>
<reference evidence="2" key="1">
    <citation type="journal article" date="2023" name="Front. Plant Sci.">
        <title>Chromosomal-level genome assembly of Melastoma candidum provides insights into trichome evolution.</title>
        <authorList>
            <person name="Zhong Y."/>
            <person name="Wu W."/>
            <person name="Sun C."/>
            <person name="Zou P."/>
            <person name="Liu Y."/>
            <person name="Dai S."/>
            <person name="Zhou R."/>
        </authorList>
    </citation>
    <scope>NUCLEOTIDE SEQUENCE [LARGE SCALE GENOMIC DNA]</scope>
</reference>
<dbReference type="EMBL" id="CM042882">
    <property type="protein sequence ID" value="KAI4384001.1"/>
    <property type="molecule type" value="Genomic_DNA"/>
</dbReference>